<comment type="subcellular location">
    <subcellularLocation>
        <location evidence="2">Cytoplasm</location>
        <location evidence="2">Perinuclear region</location>
    </subcellularLocation>
    <subcellularLocation>
        <location evidence="1">Nucleus</location>
    </subcellularLocation>
</comment>
<evidence type="ECO:0000259" key="11">
    <source>
        <dbReference type="Pfam" id="PF15715"/>
    </source>
</evidence>
<evidence type="ECO:0000256" key="3">
    <source>
        <dbReference type="ARBA" id="ARBA00013777"/>
    </source>
</evidence>
<feature type="compositionally biased region" description="Low complexity" evidence="10">
    <location>
        <begin position="66"/>
        <end position="78"/>
    </location>
</feature>
<proteinExistence type="predicted"/>
<dbReference type="GO" id="GO:0051726">
    <property type="term" value="P:regulation of cell cycle"/>
    <property type="evidence" value="ECO:0007669"/>
    <property type="project" value="InterPro"/>
</dbReference>
<evidence type="ECO:0000313" key="12">
    <source>
        <dbReference type="EMBL" id="CAB4032952.1"/>
    </source>
</evidence>
<feature type="domain" description="PCNA-associated factor histone-like" evidence="11">
    <location>
        <begin position="1"/>
        <end position="92"/>
    </location>
</feature>
<feature type="compositionally biased region" description="Polar residues" evidence="10">
    <location>
        <begin position="55"/>
        <end position="65"/>
    </location>
</feature>
<dbReference type="GO" id="GO:0048471">
    <property type="term" value="C:perinuclear region of cytoplasm"/>
    <property type="evidence" value="ECO:0007669"/>
    <property type="project" value="UniProtKB-SubCell"/>
</dbReference>
<evidence type="ECO:0000256" key="1">
    <source>
        <dbReference type="ARBA" id="ARBA00004123"/>
    </source>
</evidence>
<evidence type="ECO:0000256" key="9">
    <source>
        <dbReference type="ARBA" id="ARBA00031186"/>
    </source>
</evidence>
<dbReference type="PANTHER" id="PTHR15679">
    <property type="entry name" value="PCNA-ASSOCIATED FACTOR"/>
    <property type="match status" value="1"/>
</dbReference>
<feature type="region of interest" description="Disordered" evidence="10">
    <location>
        <begin position="1"/>
        <end position="110"/>
    </location>
</feature>
<dbReference type="GO" id="GO:0019985">
    <property type="term" value="P:translesion synthesis"/>
    <property type="evidence" value="ECO:0007669"/>
    <property type="project" value="TreeGrafter"/>
</dbReference>
<keyword evidence="6" id="KW-0234">DNA repair</keyword>
<evidence type="ECO:0000256" key="6">
    <source>
        <dbReference type="ARBA" id="ARBA00023204"/>
    </source>
</evidence>
<keyword evidence="4" id="KW-0963">Cytoplasm</keyword>
<dbReference type="GO" id="GO:0006281">
    <property type="term" value="P:DNA repair"/>
    <property type="evidence" value="ECO:0007669"/>
    <property type="project" value="UniProtKB-KW"/>
</dbReference>
<evidence type="ECO:0000256" key="8">
    <source>
        <dbReference type="ARBA" id="ARBA00030014"/>
    </source>
</evidence>
<dbReference type="EMBL" id="CACRXK020018838">
    <property type="protein sequence ID" value="CAB4032952.1"/>
    <property type="molecule type" value="Genomic_DNA"/>
</dbReference>
<dbReference type="InterPro" id="IPR031444">
    <property type="entry name" value="PCNA-AF_dom"/>
</dbReference>
<name>A0A6S7L3S0_PARCT</name>
<dbReference type="Pfam" id="PF15715">
    <property type="entry name" value="PAF"/>
    <property type="match status" value="1"/>
</dbReference>
<reference evidence="12" key="1">
    <citation type="submission" date="2020-04" db="EMBL/GenBank/DDBJ databases">
        <authorList>
            <person name="Alioto T."/>
            <person name="Alioto T."/>
            <person name="Gomez Garrido J."/>
        </authorList>
    </citation>
    <scope>NUCLEOTIDE SEQUENCE</scope>
    <source>
        <strain evidence="12">A484AB</strain>
    </source>
</reference>
<evidence type="ECO:0000256" key="7">
    <source>
        <dbReference type="ARBA" id="ARBA00023242"/>
    </source>
</evidence>
<sequence>VGAKAPRKQLGAGGSNLGSSGSNDKHSGGNPVRWTPTPTWQKGIGNFFQKGDASNGENSCEPNNDTTSSTESSTPSSEVISLEPNNDTTPSTQSSETGSEPSSEIISLED</sequence>
<dbReference type="OrthoDB" id="7479084at2759"/>
<evidence type="ECO:0000313" key="13">
    <source>
        <dbReference type="Proteomes" id="UP001152795"/>
    </source>
</evidence>
<keyword evidence="5" id="KW-0227">DNA damage</keyword>
<dbReference type="PANTHER" id="PTHR15679:SF8">
    <property type="entry name" value="PCNA-ASSOCIATED FACTOR"/>
    <property type="match status" value="1"/>
</dbReference>
<feature type="non-terminal residue" evidence="12">
    <location>
        <position position="110"/>
    </location>
</feature>
<gene>
    <name evidence="12" type="ORF">PACLA_8A028232</name>
</gene>
<evidence type="ECO:0000256" key="5">
    <source>
        <dbReference type="ARBA" id="ARBA00022763"/>
    </source>
</evidence>
<accession>A0A6S7L3S0</accession>
<feature type="compositionally biased region" description="Polar residues" evidence="10">
    <location>
        <begin position="83"/>
        <end position="110"/>
    </location>
</feature>
<evidence type="ECO:0000256" key="4">
    <source>
        <dbReference type="ARBA" id="ARBA00022490"/>
    </source>
</evidence>
<keyword evidence="13" id="KW-1185">Reference proteome</keyword>
<dbReference type="AlphaFoldDB" id="A0A6S7L3S0"/>
<dbReference type="Proteomes" id="UP001152795">
    <property type="component" value="Unassembled WGS sequence"/>
</dbReference>
<evidence type="ECO:0000256" key="10">
    <source>
        <dbReference type="SAM" id="MobiDB-lite"/>
    </source>
</evidence>
<dbReference type="InterPro" id="IPR040444">
    <property type="entry name" value="PCNA-AF"/>
</dbReference>
<organism evidence="12 13">
    <name type="scientific">Paramuricea clavata</name>
    <name type="common">Red gorgonian</name>
    <name type="synonym">Violescent sea-whip</name>
    <dbReference type="NCBI Taxonomy" id="317549"/>
    <lineage>
        <taxon>Eukaryota</taxon>
        <taxon>Metazoa</taxon>
        <taxon>Cnidaria</taxon>
        <taxon>Anthozoa</taxon>
        <taxon>Octocorallia</taxon>
        <taxon>Malacalcyonacea</taxon>
        <taxon>Plexauridae</taxon>
        <taxon>Paramuricea</taxon>
    </lineage>
</organism>
<protein>
    <recommendedName>
        <fullName evidence="3">PCNA-associated factor</fullName>
    </recommendedName>
    <alternativeName>
        <fullName evidence="8">PCNA-associated factor of 15 kDa</fullName>
    </alternativeName>
    <alternativeName>
        <fullName evidence="9">PCNA-clamp-associated factor</fullName>
    </alternativeName>
</protein>
<comment type="caution">
    <text evidence="12">The sequence shown here is derived from an EMBL/GenBank/DDBJ whole genome shotgun (WGS) entry which is preliminary data.</text>
</comment>
<evidence type="ECO:0000256" key="2">
    <source>
        <dbReference type="ARBA" id="ARBA00004556"/>
    </source>
</evidence>
<dbReference type="GO" id="GO:0003682">
    <property type="term" value="F:chromatin binding"/>
    <property type="evidence" value="ECO:0007669"/>
    <property type="project" value="TreeGrafter"/>
</dbReference>
<dbReference type="GO" id="GO:0005634">
    <property type="term" value="C:nucleus"/>
    <property type="evidence" value="ECO:0007669"/>
    <property type="project" value="UniProtKB-SubCell"/>
</dbReference>
<keyword evidence="7" id="KW-0539">Nucleus</keyword>